<dbReference type="InterPro" id="IPR011969">
    <property type="entry name" value="Clan_AA_Asp_peptidase_C"/>
</dbReference>
<evidence type="ECO:0000313" key="2">
    <source>
        <dbReference type="EMBL" id="KKO00028.1"/>
    </source>
</evidence>
<dbReference type="PROSITE" id="PS00141">
    <property type="entry name" value="ASP_PROTEASE"/>
    <property type="match status" value="1"/>
</dbReference>
<proteinExistence type="predicted"/>
<gene>
    <name evidence="2" type="ORF">LCGC14_0131390</name>
</gene>
<keyword evidence="1" id="KW-0812">Transmembrane</keyword>
<organism evidence="2">
    <name type="scientific">marine sediment metagenome</name>
    <dbReference type="NCBI Taxonomy" id="412755"/>
    <lineage>
        <taxon>unclassified sequences</taxon>
        <taxon>metagenomes</taxon>
        <taxon>ecological metagenomes</taxon>
    </lineage>
</organism>
<evidence type="ECO:0000256" key="1">
    <source>
        <dbReference type="SAM" id="Phobius"/>
    </source>
</evidence>
<dbReference type="NCBIfam" id="TIGR02281">
    <property type="entry name" value="clan_AA_DTGA"/>
    <property type="match status" value="1"/>
</dbReference>
<dbReference type="SUPFAM" id="SSF50630">
    <property type="entry name" value="Acid proteases"/>
    <property type="match status" value="1"/>
</dbReference>
<sequence>MSDSPAPGQRRLGTGMLILAWVAGLLLAAYWFSGVEERQQNPNQQPDSVRLNDAVEVRLEPNRQGHFLVDGQINQHAVTFLVDTGATFVAVPAELAEQMGLEQGRGFMVETANGTAPGFSTRLRSLRIGDIELHDVDAGIVPGMGGEGVLLGMSALRQLDFSSQGGDLLLRQYQ</sequence>
<dbReference type="Gene3D" id="2.40.70.10">
    <property type="entry name" value="Acid Proteases"/>
    <property type="match status" value="1"/>
</dbReference>
<reference evidence="2" key="1">
    <citation type="journal article" date="2015" name="Nature">
        <title>Complex archaea that bridge the gap between prokaryotes and eukaryotes.</title>
        <authorList>
            <person name="Spang A."/>
            <person name="Saw J.H."/>
            <person name="Jorgensen S.L."/>
            <person name="Zaremba-Niedzwiedzka K."/>
            <person name="Martijn J."/>
            <person name="Lind A.E."/>
            <person name="van Eijk R."/>
            <person name="Schleper C."/>
            <person name="Guy L."/>
            <person name="Ettema T.J."/>
        </authorList>
    </citation>
    <scope>NUCLEOTIDE SEQUENCE</scope>
</reference>
<dbReference type="InterPro" id="IPR001969">
    <property type="entry name" value="Aspartic_peptidase_AS"/>
</dbReference>
<protein>
    <recommendedName>
        <fullName evidence="3">Peptidase A2 domain-containing protein</fullName>
    </recommendedName>
</protein>
<dbReference type="CDD" id="cd05483">
    <property type="entry name" value="retropepsin_like_bacteria"/>
    <property type="match status" value="1"/>
</dbReference>
<accession>A0A0F9VJM5</accession>
<keyword evidence="1" id="KW-0472">Membrane</keyword>
<dbReference type="GO" id="GO:0006508">
    <property type="term" value="P:proteolysis"/>
    <property type="evidence" value="ECO:0007669"/>
    <property type="project" value="InterPro"/>
</dbReference>
<dbReference type="GO" id="GO:0004190">
    <property type="term" value="F:aspartic-type endopeptidase activity"/>
    <property type="evidence" value="ECO:0007669"/>
    <property type="project" value="InterPro"/>
</dbReference>
<dbReference type="InterPro" id="IPR021109">
    <property type="entry name" value="Peptidase_aspartic_dom_sf"/>
</dbReference>
<dbReference type="AlphaFoldDB" id="A0A0F9VJM5"/>
<name>A0A0F9VJM5_9ZZZZ</name>
<dbReference type="InterPro" id="IPR034122">
    <property type="entry name" value="Retropepsin-like_bacterial"/>
</dbReference>
<evidence type="ECO:0008006" key="3">
    <source>
        <dbReference type="Google" id="ProtNLM"/>
    </source>
</evidence>
<feature type="transmembrane region" description="Helical" evidence="1">
    <location>
        <begin position="12"/>
        <end position="32"/>
    </location>
</feature>
<dbReference type="EMBL" id="LAZR01000043">
    <property type="protein sequence ID" value="KKO00028.1"/>
    <property type="molecule type" value="Genomic_DNA"/>
</dbReference>
<dbReference type="Pfam" id="PF13975">
    <property type="entry name" value="gag-asp_proteas"/>
    <property type="match status" value="1"/>
</dbReference>
<keyword evidence="1" id="KW-1133">Transmembrane helix</keyword>
<comment type="caution">
    <text evidence="2">The sequence shown here is derived from an EMBL/GenBank/DDBJ whole genome shotgun (WGS) entry which is preliminary data.</text>
</comment>